<dbReference type="GO" id="GO:0005634">
    <property type="term" value="C:nucleus"/>
    <property type="evidence" value="ECO:0007669"/>
    <property type="project" value="UniProtKB-SubCell"/>
</dbReference>
<proteinExistence type="predicted"/>
<protein>
    <recommendedName>
        <fullName evidence="4">Calmodulin-lysine N-methyltransferase</fullName>
        <ecNumber evidence="3">2.1.1.60</ecNumber>
    </recommendedName>
</protein>
<keyword evidence="10" id="KW-1185">Reference proteome</keyword>
<evidence type="ECO:0000256" key="4">
    <source>
        <dbReference type="ARBA" id="ARBA00020594"/>
    </source>
</evidence>
<dbReference type="eggNOG" id="KOG3201">
    <property type="taxonomic scope" value="Eukaryota"/>
</dbReference>
<evidence type="ECO:0000256" key="6">
    <source>
        <dbReference type="ARBA" id="ARBA00022603"/>
    </source>
</evidence>
<dbReference type="Gene3D" id="3.40.50.150">
    <property type="entry name" value="Vaccinia Virus protein VP39"/>
    <property type="match status" value="1"/>
</dbReference>
<keyword evidence="8" id="KW-0539">Nucleus</keyword>
<dbReference type="PANTHER" id="PTHR13539">
    <property type="entry name" value="CALMODULIN-LYSINE N-METHYLTRANSFERASE"/>
    <property type="match status" value="1"/>
</dbReference>
<evidence type="ECO:0000256" key="3">
    <source>
        <dbReference type="ARBA" id="ARBA00011914"/>
    </source>
</evidence>
<dbReference type="STRING" id="88036.D8SAH8"/>
<comment type="subcellular location">
    <subcellularLocation>
        <location evidence="2">Cytoplasm</location>
    </subcellularLocation>
    <subcellularLocation>
        <location evidence="1">Nucleus</location>
    </subcellularLocation>
</comment>
<dbReference type="GO" id="GO:0005737">
    <property type="term" value="C:cytoplasm"/>
    <property type="evidence" value="ECO:0007669"/>
    <property type="project" value="UniProtKB-SubCell"/>
</dbReference>
<accession>D8SAH8</accession>
<reference evidence="9 10" key="1">
    <citation type="journal article" date="2011" name="Science">
        <title>The Selaginella genome identifies genetic changes associated with the evolution of vascular plants.</title>
        <authorList>
            <person name="Banks J.A."/>
            <person name="Nishiyama T."/>
            <person name="Hasebe M."/>
            <person name="Bowman J.L."/>
            <person name="Gribskov M."/>
            <person name="dePamphilis C."/>
            <person name="Albert V.A."/>
            <person name="Aono N."/>
            <person name="Aoyama T."/>
            <person name="Ambrose B.A."/>
            <person name="Ashton N.W."/>
            <person name="Axtell M.J."/>
            <person name="Barker E."/>
            <person name="Barker M.S."/>
            <person name="Bennetzen J.L."/>
            <person name="Bonawitz N.D."/>
            <person name="Chapple C."/>
            <person name="Cheng C."/>
            <person name="Correa L.G."/>
            <person name="Dacre M."/>
            <person name="DeBarry J."/>
            <person name="Dreyer I."/>
            <person name="Elias M."/>
            <person name="Engstrom E.M."/>
            <person name="Estelle M."/>
            <person name="Feng L."/>
            <person name="Finet C."/>
            <person name="Floyd S.K."/>
            <person name="Frommer W.B."/>
            <person name="Fujita T."/>
            <person name="Gramzow L."/>
            <person name="Gutensohn M."/>
            <person name="Harholt J."/>
            <person name="Hattori M."/>
            <person name="Heyl A."/>
            <person name="Hirai T."/>
            <person name="Hiwatashi Y."/>
            <person name="Ishikawa M."/>
            <person name="Iwata M."/>
            <person name="Karol K.G."/>
            <person name="Koehler B."/>
            <person name="Kolukisaoglu U."/>
            <person name="Kubo M."/>
            <person name="Kurata T."/>
            <person name="Lalonde S."/>
            <person name="Li K."/>
            <person name="Li Y."/>
            <person name="Litt A."/>
            <person name="Lyons E."/>
            <person name="Manning G."/>
            <person name="Maruyama T."/>
            <person name="Michael T.P."/>
            <person name="Mikami K."/>
            <person name="Miyazaki S."/>
            <person name="Morinaga S."/>
            <person name="Murata T."/>
            <person name="Mueller-Roeber B."/>
            <person name="Nelson D.R."/>
            <person name="Obara M."/>
            <person name="Oguri Y."/>
            <person name="Olmstead R.G."/>
            <person name="Onodera N."/>
            <person name="Petersen B.L."/>
            <person name="Pils B."/>
            <person name="Prigge M."/>
            <person name="Rensing S.A."/>
            <person name="Riano-Pachon D.M."/>
            <person name="Roberts A.W."/>
            <person name="Sato Y."/>
            <person name="Scheller H.V."/>
            <person name="Schulz B."/>
            <person name="Schulz C."/>
            <person name="Shakirov E.V."/>
            <person name="Shibagaki N."/>
            <person name="Shinohara N."/>
            <person name="Shippen D.E."/>
            <person name="Soerensen I."/>
            <person name="Sotooka R."/>
            <person name="Sugimoto N."/>
            <person name="Sugita M."/>
            <person name="Sumikawa N."/>
            <person name="Tanurdzic M."/>
            <person name="Theissen G."/>
            <person name="Ulvskov P."/>
            <person name="Wakazuki S."/>
            <person name="Weng J.K."/>
            <person name="Willats W.W."/>
            <person name="Wipf D."/>
            <person name="Wolf P.G."/>
            <person name="Yang L."/>
            <person name="Zimmer A.D."/>
            <person name="Zhu Q."/>
            <person name="Mitros T."/>
            <person name="Hellsten U."/>
            <person name="Loque D."/>
            <person name="Otillar R."/>
            <person name="Salamov A."/>
            <person name="Schmutz J."/>
            <person name="Shapiro H."/>
            <person name="Lindquist E."/>
            <person name="Lucas S."/>
            <person name="Rokhsar D."/>
            <person name="Grigoriev I.V."/>
        </authorList>
    </citation>
    <scope>NUCLEOTIDE SEQUENCE [LARGE SCALE GENOMIC DNA]</scope>
</reference>
<dbReference type="CDD" id="cd02440">
    <property type="entry name" value="AdoMet_MTases"/>
    <property type="match status" value="1"/>
</dbReference>
<evidence type="ECO:0000256" key="5">
    <source>
        <dbReference type="ARBA" id="ARBA00022490"/>
    </source>
</evidence>
<dbReference type="InParanoid" id="D8SAH8"/>
<dbReference type="InterPro" id="IPR029063">
    <property type="entry name" value="SAM-dependent_MTases_sf"/>
</dbReference>
<dbReference type="InterPro" id="IPR025800">
    <property type="entry name" value="CaM-Lys-N-MeTrfase"/>
</dbReference>
<keyword evidence="7" id="KW-0808">Transferase</keyword>
<evidence type="ECO:0000256" key="7">
    <source>
        <dbReference type="ARBA" id="ARBA00022679"/>
    </source>
</evidence>
<evidence type="ECO:0000313" key="9">
    <source>
        <dbReference type="EMBL" id="EFJ18759.1"/>
    </source>
</evidence>
<dbReference type="InterPro" id="IPR019410">
    <property type="entry name" value="Methyltransf_16"/>
</dbReference>
<dbReference type="Pfam" id="PF10294">
    <property type="entry name" value="Methyltransf_16"/>
    <property type="match status" value="1"/>
</dbReference>
<evidence type="ECO:0000256" key="2">
    <source>
        <dbReference type="ARBA" id="ARBA00004496"/>
    </source>
</evidence>
<keyword evidence="5" id="KW-0963">Cytoplasm</keyword>
<dbReference type="SUPFAM" id="SSF53335">
    <property type="entry name" value="S-adenosyl-L-methionine-dependent methyltransferases"/>
    <property type="match status" value="1"/>
</dbReference>
<name>D8SAH8_SELML</name>
<keyword evidence="6" id="KW-0489">Methyltransferase</keyword>
<dbReference type="EMBL" id="GL377609">
    <property type="protein sequence ID" value="EFJ18759.1"/>
    <property type="molecule type" value="Genomic_DNA"/>
</dbReference>
<dbReference type="HOGENOM" id="CLU_057006_0_0_1"/>
<gene>
    <name evidence="9" type="ORF">SELMODRAFT_112177</name>
</gene>
<organism evidence="10">
    <name type="scientific">Selaginella moellendorffii</name>
    <name type="common">Spikemoss</name>
    <dbReference type="NCBI Taxonomy" id="88036"/>
    <lineage>
        <taxon>Eukaryota</taxon>
        <taxon>Viridiplantae</taxon>
        <taxon>Streptophyta</taxon>
        <taxon>Embryophyta</taxon>
        <taxon>Tracheophyta</taxon>
        <taxon>Lycopodiopsida</taxon>
        <taxon>Selaginellales</taxon>
        <taxon>Selaginellaceae</taxon>
        <taxon>Selaginella</taxon>
    </lineage>
</organism>
<dbReference type="PANTHER" id="PTHR13539:SF3">
    <property type="entry name" value="CALMODULIN-LYSINE N-METHYLTRANSFERASE"/>
    <property type="match status" value="1"/>
</dbReference>
<dbReference type="KEGG" id="smo:SELMODRAFT_112177"/>
<evidence type="ECO:0000256" key="1">
    <source>
        <dbReference type="ARBA" id="ARBA00004123"/>
    </source>
</evidence>
<evidence type="ECO:0000313" key="10">
    <source>
        <dbReference type="Proteomes" id="UP000001514"/>
    </source>
</evidence>
<evidence type="ECO:0000256" key="8">
    <source>
        <dbReference type="ARBA" id="ARBA00023242"/>
    </source>
</evidence>
<dbReference type="Gramene" id="EFJ18759">
    <property type="protein sequence ID" value="EFJ18759"/>
    <property type="gene ID" value="SELMODRAFT_112177"/>
</dbReference>
<dbReference type="Proteomes" id="UP000001514">
    <property type="component" value="Unassembled WGS sequence"/>
</dbReference>
<dbReference type="FunCoup" id="D8SAH8">
    <property type="interactions" value="2381"/>
</dbReference>
<sequence>MRFIAFFVIIGEFSSCRQSRSGQFKLSDHSSCRELGIDNTGVICKWRFLFFFLSEDHKLFIGLWPAEEILASYCVSRPEMFRNKRIIELGAGYGLAGLALAACTDAAEVLITDGNPKVVNYIQKNCRLNAELFGKTKVSSEVLYWCKEPVPLDSEFDFIIAADCTYFKDFHLDLVHTIKSILTRTMTSEALLFCPCRGGSLFKFIEIAKSAGLAVAVKEVYDADIYKLHKEFLQAENTQWLNYDADHNYPLLISLTGMANVLTG</sequence>
<dbReference type="AlphaFoldDB" id="D8SAH8"/>
<dbReference type="GO" id="GO:0018025">
    <property type="term" value="F:calmodulin-lysine N-methyltransferase activity"/>
    <property type="evidence" value="ECO:0000318"/>
    <property type="project" value="GO_Central"/>
</dbReference>
<dbReference type="GO" id="GO:0032259">
    <property type="term" value="P:methylation"/>
    <property type="evidence" value="ECO:0007669"/>
    <property type="project" value="UniProtKB-KW"/>
</dbReference>
<dbReference type="EC" id="2.1.1.60" evidence="3"/>